<feature type="domain" description="Solute-binding protein family 3/N-terminal" evidence="6">
    <location>
        <begin position="32"/>
        <end position="260"/>
    </location>
</feature>
<keyword evidence="8" id="KW-1185">Reference proteome</keyword>
<comment type="subcellular location">
    <subcellularLocation>
        <location evidence="1">Cell envelope</location>
    </subcellularLocation>
</comment>
<dbReference type="Proteomes" id="UP001314635">
    <property type="component" value="Unassembled WGS sequence"/>
</dbReference>
<feature type="chain" id="PRO_5047133262" evidence="5">
    <location>
        <begin position="21"/>
        <end position="273"/>
    </location>
</feature>
<organism evidence="7 8">
    <name type="scientific">Bradyrhizobium denitrificans</name>
    <dbReference type="NCBI Taxonomy" id="2734912"/>
    <lineage>
        <taxon>Bacteria</taxon>
        <taxon>Pseudomonadati</taxon>
        <taxon>Pseudomonadota</taxon>
        <taxon>Alphaproteobacteria</taxon>
        <taxon>Hyphomicrobiales</taxon>
        <taxon>Nitrobacteraceae</taxon>
        <taxon>Bradyrhizobium</taxon>
    </lineage>
</organism>
<protein>
    <submittedName>
        <fullName evidence="7">ABC transporter substrate-binding protein</fullName>
    </submittedName>
</protein>
<proteinExistence type="inferred from homology"/>
<dbReference type="SUPFAM" id="SSF53850">
    <property type="entry name" value="Periplasmic binding protein-like II"/>
    <property type="match status" value="1"/>
</dbReference>
<dbReference type="PANTHER" id="PTHR35936">
    <property type="entry name" value="MEMBRANE-BOUND LYTIC MUREIN TRANSGLYCOSYLASE F"/>
    <property type="match status" value="1"/>
</dbReference>
<evidence type="ECO:0000256" key="3">
    <source>
        <dbReference type="ARBA" id="ARBA00022729"/>
    </source>
</evidence>
<comment type="caution">
    <text evidence="7">The sequence shown here is derived from an EMBL/GenBank/DDBJ whole genome shotgun (WGS) entry which is preliminary data.</text>
</comment>
<evidence type="ECO:0000256" key="2">
    <source>
        <dbReference type="ARBA" id="ARBA00010333"/>
    </source>
</evidence>
<dbReference type="Gene3D" id="3.40.190.10">
    <property type="entry name" value="Periplasmic binding protein-like II"/>
    <property type="match status" value="2"/>
</dbReference>
<evidence type="ECO:0000313" key="7">
    <source>
        <dbReference type="EMBL" id="MBR1135573.1"/>
    </source>
</evidence>
<dbReference type="SMART" id="SM00062">
    <property type="entry name" value="PBPb"/>
    <property type="match status" value="1"/>
</dbReference>
<gene>
    <name evidence="7" type="ORF">JQ619_07340</name>
</gene>
<keyword evidence="3 5" id="KW-0732">Signal</keyword>
<accession>A0ABS5G2N2</accession>
<dbReference type="RefSeq" id="WP_172235555.1">
    <property type="nucleotide sequence ID" value="NZ_JABFDP010000002.1"/>
</dbReference>
<evidence type="ECO:0000313" key="8">
    <source>
        <dbReference type="Proteomes" id="UP001314635"/>
    </source>
</evidence>
<sequence>MRRSLFISFAALASLASAGAAELPAEIKQSGTLKLTVNSTYAPMEYHDPATNELKGLDIDLANELAKRLGVKIAWSETPFAELIPSLQTKRADFIISGISDRASRRETADFVDYLVTGPQLFVLAESDAKVVIDLCGRKIGTTRSTSFPAEIEKWSKATCEASGKPAAQYVPGENSIDVRNQLKQGRIDAAVQGSETLPYAQSQEAGKYRIVGEPIAFGYQGIMFRKDNAGFRDLITDQLKAMIADGSYKAILEKWGLGANAVREPMLNAAPQ</sequence>
<feature type="signal peptide" evidence="5">
    <location>
        <begin position="1"/>
        <end position="20"/>
    </location>
</feature>
<dbReference type="Pfam" id="PF00497">
    <property type="entry name" value="SBP_bac_3"/>
    <property type="match status" value="1"/>
</dbReference>
<comment type="similarity">
    <text evidence="2 4">Belongs to the bacterial solute-binding protein 3 family.</text>
</comment>
<dbReference type="CDD" id="cd01004">
    <property type="entry name" value="PBP2_MidA_like"/>
    <property type="match status" value="1"/>
</dbReference>
<reference evidence="8" key="1">
    <citation type="journal article" date="2021" name="ISME J.">
        <title>Evolutionary origin and ecological implication of a unique nif island in free-living Bradyrhizobium lineages.</title>
        <authorList>
            <person name="Tao J."/>
        </authorList>
    </citation>
    <scope>NUCLEOTIDE SEQUENCE [LARGE SCALE GENOMIC DNA]</scope>
    <source>
        <strain evidence="8">SZCCT0094</strain>
    </source>
</reference>
<evidence type="ECO:0000256" key="5">
    <source>
        <dbReference type="SAM" id="SignalP"/>
    </source>
</evidence>
<dbReference type="InterPro" id="IPR018313">
    <property type="entry name" value="SBP_3_CS"/>
</dbReference>
<evidence type="ECO:0000256" key="1">
    <source>
        <dbReference type="ARBA" id="ARBA00004196"/>
    </source>
</evidence>
<dbReference type="PANTHER" id="PTHR35936:SF17">
    <property type="entry name" value="ARGININE-BINDING EXTRACELLULAR PROTEIN ARTP"/>
    <property type="match status" value="1"/>
</dbReference>
<dbReference type="EMBL" id="JAFCLK010000006">
    <property type="protein sequence ID" value="MBR1135573.1"/>
    <property type="molecule type" value="Genomic_DNA"/>
</dbReference>
<dbReference type="PROSITE" id="PS01039">
    <property type="entry name" value="SBP_BACTERIAL_3"/>
    <property type="match status" value="1"/>
</dbReference>
<evidence type="ECO:0000256" key="4">
    <source>
        <dbReference type="RuleBase" id="RU003744"/>
    </source>
</evidence>
<evidence type="ECO:0000259" key="6">
    <source>
        <dbReference type="SMART" id="SM00062"/>
    </source>
</evidence>
<name>A0ABS5G2N2_9BRAD</name>
<dbReference type="InterPro" id="IPR001638">
    <property type="entry name" value="Solute-binding_3/MltF_N"/>
</dbReference>